<sequence>MTNTADKGLVEGIEALEKYLEQHEVANLKLKQGLLMLTKAKLRLPEHTLTEISYRENFHASRVVTLDSEGTWRLQDTPKLDYNGVDNSTLRNRKASNNINVSASTPSTCMESLLWFSSLPPTDLRQTQKQFLDGESSLELNFAY</sequence>
<evidence type="ECO:0000313" key="1">
    <source>
        <dbReference type="EMBL" id="TDH73901.1"/>
    </source>
</evidence>
<reference evidence="1 2" key="1">
    <citation type="journal article" date="2021" name="Genome Biol.">
        <title>AFLAP: assembly-free linkage analysis pipeline using k-mers from genome sequencing data.</title>
        <authorList>
            <person name="Fletcher K."/>
            <person name="Zhang L."/>
            <person name="Gil J."/>
            <person name="Han R."/>
            <person name="Cavanaugh K."/>
            <person name="Michelmore R."/>
        </authorList>
    </citation>
    <scope>NUCLEOTIDE SEQUENCE [LARGE SCALE GENOMIC DNA]</scope>
    <source>
        <strain evidence="1 2">SF5</strain>
    </source>
</reference>
<dbReference type="KEGG" id="blac:94346743"/>
<dbReference type="Proteomes" id="UP000294530">
    <property type="component" value="Unassembled WGS sequence"/>
</dbReference>
<comment type="caution">
    <text evidence="1">The sequence shown here is derived from an EMBL/GenBank/DDBJ whole genome shotgun (WGS) entry which is preliminary data.</text>
</comment>
<evidence type="ECO:0000313" key="2">
    <source>
        <dbReference type="Proteomes" id="UP000294530"/>
    </source>
</evidence>
<dbReference type="GeneID" id="94346743"/>
<proteinExistence type="predicted"/>
<name>A0A976NZQ5_BRELC</name>
<accession>A0A976NZQ5</accession>
<keyword evidence="2" id="KW-1185">Reference proteome</keyword>
<gene>
    <name evidence="1" type="ORF">CCR75_002975</name>
</gene>
<dbReference type="EMBL" id="SHOA02000028">
    <property type="protein sequence ID" value="TDH73901.1"/>
    <property type="molecule type" value="Genomic_DNA"/>
</dbReference>
<dbReference type="OrthoDB" id="157390at2759"/>
<dbReference type="RefSeq" id="XP_067823399.1">
    <property type="nucleotide sequence ID" value="XM_067961072.1"/>
</dbReference>
<protein>
    <submittedName>
        <fullName evidence="1">Uncharacterized protein</fullName>
    </submittedName>
</protein>
<organism evidence="1 2">
    <name type="scientific">Bremia lactucae</name>
    <name type="common">Lettuce downy mildew</name>
    <dbReference type="NCBI Taxonomy" id="4779"/>
    <lineage>
        <taxon>Eukaryota</taxon>
        <taxon>Sar</taxon>
        <taxon>Stramenopiles</taxon>
        <taxon>Oomycota</taxon>
        <taxon>Peronosporomycetes</taxon>
        <taxon>Peronosporales</taxon>
        <taxon>Peronosporaceae</taxon>
        <taxon>Bremia</taxon>
    </lineage>
</organism>
<dbReference type="AlphaFoldDB" id="A0A976NZQ5"/>